<comment type="subcellular location">
    <subcellularLocation>
        <location evidence="1">Peroxisome membrane</location>
        <topology evidence="1">Single-pass membrane protein</topology>
    </subcellularLocation>
</comment>
<evidence type="ECO:0000256" key="26">
    <source>
        <dbReference type="ARBA" id="ARBA00051449"/>
    </source>
</evidence>
<comment type="catalytic activity">
    <reaction evidence="26">
        <text>a very long-chain fatty acyl-CoA + 2 NADPH + 2 H(+) = a very long-chain primary fatty alcohol + 2 NADP(+) + CoA</text>
        <dbReference type="Rhea" id="RHEA:81751"/>
        <dbReference type="ChEBI" id="CHEBI:15378"/>
        <dbReference type="ChEBI" id="CHEBI:57287"/>
        <dbReference type="ChEBI" id="CHEBI:57783"/>
        <dbReference type="ChEBI" id="CHEBI:58349"/>
        <dbReference type="ChEBI" id="CHEBI:138261"/>
        <dbReference type="ChEBI" id="CHEBI:138741"/>
    </reaction>
    <physiologicalReaction direction="left-to-right" evidence="26">
        <dbReference type="Rhea" id="RHEA:81752"/>
    </physiologicalReaction>
</comment>
<evidence type="ECO:0000256" key="7">
    <source>
        <dbReference type="ARBA" id="ARBA00023002"/>
    </source>
</evidence>
<dbReference type="SUPFAM" id="SSF51735">
    <property type="entry name" value="NAD(P)-binding Rossmann-fold domains"/>
    <property type="match status" value="1"/>
</dbReference>
<comment type="catalytic activity">
    <reaction evidence="13">
        <text>(9Z)-octadecenoyl-CoA + 2 NADPH + 2 H(+) = (9Z)-octadecen-1-ol + 2 NADP(+) + CoA</text>
        <dbReference type="Rhea" id="RHEA:36323"/>
        <dbReference type="ChEBI" id="CHEBI:15378"/>
        <dbReference type="ChEBI" id="CHEBI:57287"/>
        <dbReference type="ChEBI" id="CHEBI:57387"/>
        <dbReference type="ChEBI" id="CHEBI:57783"/>
        <dbReference type="ChEBI" id="CHEBI:58349"/>
        <dbReference type="ChEBI" id="CHEBI:73504"/>
    </reaction>
    <physiologicalReaction direction="left-to-right" evidence="13">
        <dbReference type="Rhea" id="RHEA:36324"/>
    </physiologicalReaction>
</comment>
<evidence type="ECO:0000256" key="10">
    <source>
        <dbReference type="ARBA" id="ARBA00023140"/>
    </source>
</evidence>
<keyword evidence="8 30" id="KW-0443">Lipid metabolism</keyword>
<feature type="transmembrane region" description="Helical" evidence="30">
    <location>
        <begin position="414"/>
        <end position="432"/>
    </location>
</feature>
<evidence type="ECO:0000256" key="19">
    <source>
        <dbReference type="ARBA" id="ARBA00049930"/>
    </source>
</evidence>
<comment type="catalytic activity">
    <reaction evidence="27">
        <text>24-methylpentacosanoyl-CoA + 2 NADPH + 2 H(+) = 24-methylpentacosan-1-ol + 2 NADP(+) + CoA</text>
        <dbReference type="Rhea" id="RHEA:81779"/>
        <dbReference type="ChEBI" id="CHEBI:15378"/>
        <dbReference type="ChEBI" id="CHEBI:57287"/>
        <dbReference type="ChEBI" id="CHEBI:57783"/>
        <dbReference type="ChEBI" id="CHEBI:58349"/>
        <dbReference type="ChEBI" id="CHEBI:84917"/>
        <dbReference type="ChEBI" id="CHEBI:232002"/>
    </reaction>
    <physiologicalReaction direction="left-to-right" evidence="27">
        <dbReference type="Rhea" id="RHEA:81780"/>
    </physiologicalReaction>
</comment>
<dbReference type="CDD" id="cd09071">
    <property type="entry name" value="FAR_C"/>
    <property type="match status" value="1"/>
</dbReference>
<keyword evidence="7 30" id="KW-0560">Oxidoreductase</keyword>
<comment type="catalytic activity">
    <reaction evidence="14">
        <text>octadecanoyl-CoA + 2 NADPH + 2 H(+) = octadecan-1-ol + 2 NADP(+) + CoA</text>
        <dbReference type="Rhea" id="RHEA:36319"/>
        <dbReference type="ChEBI" id="CHEBI:15378"/>
        <dbReference type="ChEBI" id="CHEBI:32154"/>
        <dbReference type="ChEBI" id="CHEBI:57287"/>
        <dbReference type="ChEBI" id="CHEBI:57394"/>
        <dbReference type="ChEBI" id="CHEBI:57783"/>
        <dbReference type="ChEBI" id="CHEBI:58349"/>
        <dbReference type="EC" id="1.2.1.84"/>
    </reaction>
    <physiologicalReaction direction="left-to-right" evidence="14">
        <dbReference type="Rhea" id="RHEA:36320"/>
    </physiologicalReaction>
</comment>
<dbReference type="AlphaFoldDB" id="A0A6P6BKU5"/>
<comment type="catalytic activity">
    <reaction evidence="12">
        <text>(9Z,12Z)-octadecadienoyl-CoA + 2 NADPH + 2 H(+) = (9Z,12Z)-octadecadien-1-ol + 2 NADP(+) + CoA</text>
        <dbReference type="Rhea" id="RHEA:36363"/>
        <dbReference type="ChEBI" id="CHEBI:15378"/>
        <dbReference type="ChEBI" id="CHEBI:57287"/>
        <dbReference type="ChEBI" id="CHEBI:57383"/>
        <dbReference type="ChEBI" id="CHEBI:57783"/>
        <dbReference type="ChEBI" id="CHEBI:58349"/>
        <dbReference type="ChEBI" id="CHEBI:73534"/>
    </reaction>
    <physiologicalReaction direction="left-to-right" evidence="12">
        <dbReference type="Rhea" id="RHEA:36364"/>
    </physiologicalReaction>
</comment>
<dbReference type="GO" id="GO:0080019">
    <property type="term" value="F:alcohol-forming very long-chain fatty acyl-CoA reductase activity"/>
    <property type="evidence" value="ECO:0007669"/>
    <property type="project" value="InterPro"/>
</dbReference>
<evidence type="ECO:0000256" key="1">
    <source>
        <dbReference type="ARBA" id="ARBA00004549"/>
    </source>
</evidence>
<dbReference type="CDD" id="cd05236">
    <property type="entry name" value="FAR-N_SDR_e"/>
    <property type="match status" value="1"/>
</dbReference>
<dbReference type="InterPro" id="IPR013120">
    <property type="entry name" value="FAR_NAD-bd"/>
</dbReference>
<evidence type="ECO:0000256" key="22">
    <source>
        <dbReference type="ARBA" id="ARBA00050790"/>
    </source>
</evidence>
<evidence type="ECO:0000256" key="30">
    <source>
        <dbReference type="RuleBase" id="RU363097"/>
    </source>
</evidence>
<reference evidence="34" key="1">
    <citation type="submission" date="2025-08" db="UniProtKB">
        <authorList>
            <consortium name="RefSeq"/>
        </authorList>
    </citation>
    <scope>IDENTIFICATION</scope>
    <source>
        <tissue evidence="34">Kidney</tissue>
    </source>
</reference>
<dbReference type="CTD" id="84188"/>
<evidence type="ECO:0000256" key="24">
    <source>
        <dbReference type="ARBA" id="ARBA00051173"/>
    </source>
</evidence>
<evidence type="ECO:0000256" key="25">
    <source>
        <dbReference type="ARBA" id="ARBA00051218"/>
    </source>
</evidence>
<dbReference type="Pfam" id="PF07993">
    <property type="entry name" value="NAD_binding_4"/>
    <property type="match status" value="2"/>
</dbReference>
<comment type="function">
    <text evidence="11">Catalyzes the reduction of saturated and unsaturated C16 or C18 fatty acyl-CoA to fatty alcohols. It plays an essential role in the production of ether lipids/plasmalogens which synthesis requires fatty alcohols. In parallel, it is also required for wax monoesters production since fatty alcohols also constitute a substrate for their synthesis.</text>
</comment>
<evidence type="ECO:0000256" key="27">
    <source>
        <dbReference type="ARBA" id="ARBA00052665"/>
    </source>
</evidence>
<evidence type="ECO:0000256" key="12">
    <source>
        <dbReference type="ARBA" id="ARBA00047362"/>
    </source>
</evidence>
<evidence type="ECO:0000313" key="34">
    <source>
        <dbReference type="RefSeq" id="XP_023375689.1"/>
    </source>
</evidence>
<comment type="catalytic activity">
    <reaction evidence="16">
        <text>a long-chain fatty acyl-CoA + 2 NADPH + 2 H(+) = a long-chain primary fatty alcohol + 2 NADP(+) + CoA</text>
        <dbReference type="Rhea" id="RHEA:52716"/>
        <dbReference type="ChEBI" id="CHEBI:15378"/>
        <dbReference type="ChEBI" id="CHEBI:57287"/>
        <dbReference type="ChEBI" id="CHEBI:57783"/>
        <dbReference type="ChEBI" id="CHEBI:58349"/>
        <dbReference type="ChEBI" id="CHEBI:77396"/>
        <dbReference type="ChEBI" id="CHEBI:83139"/>
        <dbReference type="EC" id="1.2.1.84"/>
    </reaction>
    <physiologicalReaction direction="left-to-right" evidence="16">
        <dbReference type="Rhea" id="RHEA:52717"/>
    </physiologicalReaction>
</comment>
<keyword evidence="3 30" id="KW-0444">Lipid biosynthesis</keyword>
<comment type="catalytic activity">
    <reaction evidence="23">
        <text>octacosanoyl-CoA + 2 NADPH + 2 H(+) = octacosan-1-ol + 2 NADP(+) + CoA</text>
        <dbReference type="Rhea" id="RHEA:81743"/>
        <dbReference type="ChEBI" id="CHEBI:15378"/>
        <dbReference type="ChEBI" id="CHEBI:28243"/>
        <dbReference type="ChEBI" id="CHEBI:57287"/>
        <dbReference type="ChEBI" id="CHEBI:57783"/>
        <dbReference type="ChEBI" id="CHEBI:58349"/>
        <dbReference type="ChEBI" id="CHEBI:74141"/>
    </reaction>
    <physiologicalReaction direction="left-to-right" evidence="23">
        <dbReference type="Rhea" id="RHEA:81744"/>
    </physiologicalReaction>
</comment>
<evidence type="ECO:0000256" key="21">
    <source>
        <dbReference type="ARBA" id="ARBA00050515"/>
    </source>
</evidence>
<comment type="catalytic activity">
    <reaction evidence="22">
        <text>docosanoyl-CoA + 2 NADPH + 2 H(+) = docosan-1-ol + 2 NADP(+) + CoA</text>
        <dbReference type="Rhea" id="RHEA:81731"/>
        <dbReference type="ChEBI" id="CHEBI:15378"/>
        <dbReference type="ChEBI" id="CHEBI:31000"/>
        <dbReference type="ChEBI" id="CHEBI:57287"/>
        <dbReference type="ChEBI" id="CHEBI:57783"/>
        <dbReference type="ChEBI" id="CHEBI:58349"/>
        <dbReference type="ChEBI" id="CHEBI:65059"/>
    </reaction>
    <physiologicalReaction direction="left-to-right" evidence="22">
        <dbReference type="Rhea" id="RHEA:81732"/>
    </physiologicalReaction>
</comment>
<evidence type="ECO:0000256" key="14">
    <source>
        <dbReference type="ARBA" id="ARBA00047991"/>
    </source>
</evidence>
<comment type="catalytic activity">
    <reaction evidence="20">
        <text>hexacosanoyl-CoA + 2 NADPH + 2 H(+) = hexacosan-1-ol + 2 NADP(+) + CoA</text>
        <dbReference type="Rhea" id="RHEA:81739"/>
        <dbReference type="ChEBI" id="CHEBI:15378"/>
        <dbReference type="ChEBI" id="CHEBI:28415"/>
        <dbReference type="ChEBI" id="CHEBI:57287"/>
        <dbReference type="ChEBI" id="CHEBI:57783"/>
        <dbReference type="ChEBI" id="CHEBI:58349"/>
        <dbReference type="ChEBI" id="CHEBI:64868"/>
    </reaction>
    <physiologicalReaction direction="left-to-right" evidence="20">
        <dbReference type="Rhea" id="RHEA:81740"/>
    </physiologicalReaction>
</comment>
<dbReference type="OrthoDB" id="429813at2759"/>
<keyword evidence="5 30" id="KW-0521">NADP</keyword>
<dbReference type="GO" id="GO:0035336">
    <property type="term" value="P:long-chain fatty-acyl-CoA metabolic process"/>
    <property type="evidence" value="ECO:0007669"/>
    <property type="project" value="TreeGrafter"/>
</dbReference>
<accession>A0A6P6BKU5</accession>
<dbReference type="InterPro" id="IPR026055">
    <property type="entry name" value="FAR"/>
</dbReference>
<gene>
    <name evidence="34" type="primary">FAR1</name>
</gene>
<protein>
    <recommendedName>
        <fullName evidence="30">Fatty acyl-CoA reductase</fullName>
        <ecNumber evidence="30">1.2.1.84</ecNumber>
    </recommendedName>
</protein>
<dbReference type="GeneID" id="105301488"/>
<keyword evidence="10" id="KW-0576">Peroxisome</keyword>
<evidence type="ECO:0000256" key="29">
    <source>
        <dbReference type="ARBA" id="ARBA00052885"/>
    </source>
</evidence>
<dbReference type="GO" id="GO:0102965">
    <property type="term" value="F:alcohol-forming long-chain fatty acyl-CoA reductase activity"/>
    <property type="evidence" value="ECO:0007669"/>
    <property type="project" value="UniProtKB-EC"/>
</dbReference>
<dbReference type="Proteomes" id="UP000515202">
    <property type="component" value="Unplaced"/>
</dbReference>
<evidence type="ECO:0000256" key="9">
    <source>
        <dbReference type="ARBA" id="ARBA00023136"/>
    </source>
</evidence>
<dbReference type="Pfam" id="PF03015">
    <property type="entry name" value="Sterile"/>
    <property type="match status" value="1"/>
</dbReference>
<proteinExistence type="inferred from homology"/>
<evidence type="ECO:0000256" key="5">
    <source>
        <dbReference type="ARBA" id="ARBA00022857"/>
    </source>
</evidence>
<dbReference type="EC" id="1.2.1.84" evidence="30"/>
<evidence type="ECO:0000256" key="16">
    <source>
        <dbReference type="ARBA" id="ARBA00049089"/>
    </source>
</evidence>
<evidence type="ECO:0000256" key="11">
    <source>
        <dbReference type="ARBA" id="ARBA00045581"/>
    </source>
</evidence>
<comment type="catalytic activity">
    <reaction evidence="18">
        <text>16-methylheptadecanoyl-CoA + 2 NADPH + 2 H(+) = 16-methylheptadecan-1-ol + 2 NADP(+) + CoA</text>
        <dbReference type="Rhea" id="RHEA:81763"/>
        <dbReference type="ChEBI" id="CHEBI:15378"/>
        <dbReference type="ChEBI" id="CHEBI:57287"/>
        <dbReference type="ChEBI" id="CHEBI:57783"/>
        <dbReference type="ChEBI" id="CHEBI:58349"/>
        <dbReference type="ChEBI" id="CHEBI:84911"/>
        <dbReference type="ChEBI" id="CHEBI:231998"/>
    </reaction>
    <physiologicalReaction direction="left-to-right" evidence="18">
        <dbReference type="Rhea" id="RHEA:81764"/>
    </physiologicalReaction>
</comment>
<dbReference type="FunFam" id="3.40.50.720:FF:000278">
    <property type="entry name" value="Fatty acyl-CoA reductase"/>
    <property type="match status" value="1"/>
</dbReference>
<keyword evidence="6 30" id="KW-1133">Transmembrane helix</keyword>
<evidence type="ECO:0000256" key="2">
    <source>
        <dbReference type="ARBA" id="ARBA00005928"/>
    </source>
</evidence>
<evidence type="ECO:0000259" key="32">
    <source>
        <dbReference type="Pfam" id="PF07993"/>
    </source>
</evidence>
<evidence type="ECO:0000256" key="18">
    <source>
        <dbReference type="ARBA" id="ARBA00049928"/>
    </source>
</evidence>
<evidence type="ECO:0000313" key="33">
    <source>
        <dbReference type="Proteomes" id="UP000515202"/>
    </source>
</evidence>
<comment type="catalytic activity">
    <reaction evidence="15">
        <text>hexadecanoyl-CoA + 2 NADPH + 2 H(+) = hexadecan-1-ol + 2 NADP(+) + CoA</text>
        <dbReference type="Rhea" id="RHEA:36315"/>
        <dbReference type="ChEBI" id="CHEBI:15378"/>
        <dbReference type="ChEBI" id="CHEBI:16125"/>
        <dbReference type="ChEBI" id="CHEBI:57287"/>
        <dbReference type="ChEBI" id="CHEBI:57379"/>
        <dbReference type="ChEBI" id="CHEBI:57783"/>
        <dbReference type="ChEBI" id="CHEBI:58349"/>
        <dbReference type="EC" id="1.2.1.84"/>
    </reaction>
    <physiologicalReaction direction="left-to-right" evidence="15">
        <dbReference type="Rhea" id="RHEA:36316"/>
    </physiologicalReaction>
</comment>
<evidence type="ECO:0000256" key="13">
    <source>
        <dbReference type="ARBA" id="ARBA00047934"/>
    </source>
</evidence>
<comment type="catalytic activity">
    <reaction evidence="29">
        <text>20-methylheneicosanoyl-CoA + 2 NADPH + 2 H(+) = 20-methylheneicosan-1-ol + 2 NADP(+) + CoA</text>
        <dbReference type="Rhea" id="RHEA:81771"/>
        <dbReference type="ChEBI" id="CHEBI:15378"/>
        <dbReference type="ChEBI" id="CHEBI:57287"/>
        <dbReference type="ChEBI" id="CHEBI:57783"/>
        <dbReference type="ChEBI" id="CHEBI:58349"/>
        <dbReference type="ChEBI" id="CHEBI:84915"/>
        <dbReference type="ChEBI" id="CHEBI:232000"/>
    </reaction>
    <physiologicalReaction direction="left-to-right" evidence="29">
        <dbReference type="Rhea" id="RHEA:81772"/>
    </physiologicalReaction>
</comment>
<evidence type="ECO:0000256" key="4">
    <source>
        <dbReference type="ARBA" id="ARBA00022692"/>
    </source>
</evidence>
<comment type="similarity">
    <text evidence="2 30">Belongs to the fatty acyl-CoA reductase family.</text>
</comment>
<comment type="catalytic activity">
    <reaction evidence="17">
        <text>18-methylnonadecanoyl-CoA + 2 NADPH + 2 H(+) = 18-methylnonadecan-1-ol + 2 NADP(+) + CoA</text>
        <dbReference type="Rhea" id="RHEA:81767"/>
        <dbReference type="ChEBI" id="CHEBI:15378"/>
        <dbReference type="ChEBI" id="CHEBI:57287"/>
        <dbReference type="ChEBI" id="CHEBI:57783"/>
        <dbReference type="ChEBI" id="CHEBI:58349"/>
        <dbReference type="ChEBI" id="CHEBI:84914"/>
        <dbReference type="ChEBI" id="CHEBI:231999"/>
    </reaction>
    <physiologicalReaction direction="left-to-right" evidence="17">
        <dbReference type="Rhea" id="RHEA:81768"/>
    </physiologicalReaction>
</comment>
<dbReference type="Gene3D" id="3.40.50.720">
    <property type="entry name" value="NAD(P)-binding Rossmann-like Domain"/>
    <property type="match status" value="1"/>
</dbReference>
<comment type="catalytic activity">
    <reaction evidence="24">
        <text>triacontanoyl-CoA + 2 NADPH + 2 H(+) = triacontan-1-ol + 2 NADP(+) + CoA</text>
        <dbReference type="Rhea" id="RHEA:81747"/>
        <dbReference type="ChEBI" id="CHEBI:15378"/>
        <dbReference type="ChEBI" id="CHEBI:28409"/>
        <dbReference type="ChEBI" id="CHEBI:57287"/>
        <dbReference type="ChEBI" id="CHEBI:57783"/>
        <dbReference type="ChEBI" id="CHEBI:58349"/>
        <dbReference type="ChEBI" id="CHEBI:76386"/>
    </reaction>
    <physiologicalReaction direction="left-to-right" evidence="24">
        <dbReference type="Rhea" id="RHEA:81748"/>
    </physiologicalReaction>
</comment>
<evidence type="ECO:0000256" key="28">
    <source>
        <dbReference type="ARBA" id="ARBA00052883"/>
    </source>
</evidence>
<dbReference type="PANTHER" id="PTHR11011">
    <property type="entry name" value="MALE STERILITY PROTEIN 2-RELATED"/>
    <property type="match status" value="1"/>
</dbReference>
<dbReference type="GO" id="GO:0005778">
    <property type="term" value="C:peroxisomal membrane"/>
    <property type="evidence" value="ECO:0007669"/>
    <property type="project" value="UniProtKB-SubCell"/>
</dbReference>
<comment type="catalytic activity">
    <reaction evidence="21">
        <text>an ultra-long-chain fatty acyl-CoA + 2 NADPH + 2 H(+) = an ultra long-chain primary fatty alcohol + 2 NADP(+) + CoA</text>
        <dbReference type="Rhea" id="RHEA:81755"/>
        <dbReference type="ChEBI" id="CHEBI:15378"/>
        <dbReference type="ChEBI" id="CHEBI:57287"/>
        <dbReference type="ChEBI" id="CHEBI:57783"/>
        <dbReference type="ChEBI" id="CHEBI:58349"/>
        <dbReference type="ChEBI" id="CHEBI:143016"/>
        <dbReference type="ChEBI" id="CHEBI:143018"/>
    </reaction>
    <physiologicalReaction direction="left-to-right" evidence="21">
        <dbReference type="Rhea" id="RHEA:81756"/>
    </physiologicalReaction>
</comment>
<dbReference type="PANTHER" id="PTHR11011:SF119">
    <property type="entry name" value="FATTY ACYL-COA REDUCTASE 1"/>
    <property type="match status" value="1"/>
</dbReference>
<dbReference type="GO" id="GO:0010025">
    <property type="term" value="P:wax biosynthetic process"/>
    <property type="evidence" value="ECO:0007669"/>
    <property type="project" value="UniProtKB-ARBA"/>
</dbReference>
<comment type="catalytic activity">
    <reaction evidence="19">
        <text>eicosanoyl-CoA + 2 NADPH + 2 H(+) = eicosan-1-ol + 2 NADP(+) + CoA</text>
        <dbReference type="Rhea" id="RHEA:81727"/>
        <dbReference type="ChEBI" id="CHEBI:15378"/>
        <dbReference type="ChEBI" id="CHEBI:57287"/>
        <dbReference type="ChEBI" id="CHEBI:57380"/>
        <dbReference type="ChEBI" id="CHEBI:57783"/>
        <dbReference type="ChEBI" id="CHEBI:58349"/>
        <dbReference type="ChEBI" id="CHEBI:75627"/>
    </reaction>
    <physiologicalReaction direction="left-to-right" evidence="19">
        <dbReference type="Rhea" id="RHEA:81728"/>
    </physiologicalReaction>
</comment>
<dbReference type="InterPro" id="IPR033640">
    <property type="entry name" value="FAR_C"/>
</dbReference>
<name>A0A6P6BKU5_PTEVA</name>
<evidence type="ECO:0000256" key="23">
    <source>
        <dbReference type="ARBA" id="ARBA00051014"/>
    </source>
</evidence>
<feature type="domain" description="Thioester reductase (TE)" evidence="32">
    <location>
        <begin position="15"/>
        <end position="69"/>
    </location>
</feature>
<evidence type="ECO:0000256" key="3">
    <source>
        <dbReference type="ARBA" id="ARBA00022516"/>
    </source>
</evidence>
<evidence type="ECO:0000256" key="8">
    <source>
        <dbReference type="ARBA" id="ARBA00023098"/>
    </source>
</evidence>
<dbReference type="RefSeq" id="XP_023375689.1">
    <property type="nucleotide sequence ID" value="XM_023519921.1"/>
</dbReference>
<dbReference type="KEGG" id="pvp:105301488"/>
<comment type="catalytic activity">
    <reaction evidence="28">
        <text>tetracosanoyl-CoA + 2 NADPH + 2 H(+) = tetracosan-1-ol + 2 NADP(+) + CoA</text>
        <dbReference type="Rhea" id="RHEA:81735"/>
        <dbReference type="ChEBI" id="CHEBI:15378"/>
        <dbReference type="ChEBI" id="CHEBI:57287"/>
        <dbReference type="ChEBI" id="CHEBI:57783"/>
        <dbReference type="ChEBI" id="CHEBI:58349"/>
        <dbReference type="ChEBI" id="CHEBI:65052"/>
        <dbReference type="ChEBI" id="CHEBI:77413"/>
    </reaction>
    <physiologicalReaction direction="left-to-right" evidence="28">
        <dbReference type="Rhea" id="RHEA:81736"/>
    </physiologicalReaction>
</comment>
<comment type="catalytic activity">
    <reaction evidence="25">
        <text>22-methyltricosanoyl-CoA + 2 NADPH + 2 H(+) = 22-methyltricosan-1-ol + 2 NADP(+) + CoA</text>
        <dbReference type="Rhea" id="RHEA:81775"/>
        <dbReference type="ChEBI" id="CHEBI:15378"/>
        <dbReference type="ChEBI" id="CHEBI:57287"/>
        <dbReference type="ChEBI" id="CHEBI:57783"/>
        <dbReference type="ChEBI" id="CHEBI:58349"/>
        <dbReference type="ChEBI" id="CHEBI:84916"/>
        <dbReference type="ChEBI" id="CHEBI:232001"/>
    </reaction>
    <physiologicalReaction direction="left-to-right" evidence="25">
        <dbReference type="Rhea" id="RHEA:81776"/>
    </physiologicalReaction>
</comment>
<dbReference type="InterPro" id="IPR036291">
    <property type="entry name" value="NAD(P)-bd_dom_sf"/>
</dbReference>
<keyword evidence="33" id="KW-1185">Reference proteome</keyword>
<organism evidence="33 34">
    <name type="scientific">Pteropus vampyrus</name>
    <name type="common">Large flying fox</name>
    <dbReference type="NCBI Taxonomy" id="132908"/>
    <lineage>
        <taxon>Eukaryota</taxon>
        <taxon>Metazoa</taxon>
        <taxon>Chordata</taxon>
        <taxon>Craniata</taxon>
        <taxon>Vertebrata</taxon>
        <taxon>Euteleostomi</taxon>
        <taxon>Mammalia</taxon>
        <taxon>Eutheria</taxon>
        <taxon>Laurasiatheria</taxon>
        <taxon>Chiroptera</taxon>
        <taxon>Yinpterochiroptera</taxon>
        <taxon>Pteropodoidea</taxon>
        <taxon>Pteropodidae</taxon>
        <taxon>Pteropodinae</taxon>
        <taxon>Pteropus</taxon>
    </lineage>
</organism>
<evidence type="ECO:0000256" key="6">
    <source>
        <dbReference type="ARBA" id="ARBA00022989"/>
    </source>
</evidence>
<evidence type="ECO:0000256" key="15">
    <source>
        <dbReference type="ARBA" id="ARBA00048521"/>
    </source>
</evidence>
<comment type="function">
    <text evidence="30">Catalyzes the reduction of fatty acyl-CoA to fatty alcohols.</text>
</comment>
<feature type="domain" description="Thioester reductase (TE)" evidence="32">
    <location>
        <begin position="83"/>
        <end position="246"/>
    </location>
</feature>
<evidence type="ECO:0000256" key="17">
    <source>
        <dbReference type="ARBA" id="ARBA00049865"/>
    </source>
</evidence>
<evidence type="ECO:0000259" key="31">
    <source>
        <dbReference type="Pfam" id="PF03015"/>
    </source>
</evidence>
<keyword evidence="4 30" id="KW-0812">Transmembrane</keyword>
<feature type="domain" description="Fatty acyl-CoA reductase C-terminal" evidence="31">
    <location>
        <begin position="319"/>
        <end position="407"/>
    </location>
</feature>
<keyword evidence="9 30" id="KW-0472">Membrane</keyword>
<evidence type="ECO:0000256" key="20">
    <source>
        <dbReference type="ARBA" id="ARBA00050452"/>
    </source>
</evidence>
<sequence>MVSIPEYYEGKNVLLTGATGFLGKVLLEKLLRSCPKVNLVYVLVRQKAGQTPQERVEEVISGKLFNRFRDFYFPIFYCHFFFYRDAVQLNVIATRQLILLAQQMKNLEVFTHVSTAYAYCNRKHIDEVVYPPPVDPKKLIDSLEWMDDGLVNDITPKLIGDRPNTYIYTKALAEYVVQQEGAKLNVAIVRPSIVGASWKEPFPGWIDNFNGPSGLFIAAGKGILRTMRASNSALADLVPVDVVVNMSLAAAWYSGINRPKNIMVYNCTTGSTNPFHWGEVEYHVISTFKRNPLEQAFRRPNVNLTSNHLLYQYWIAVSHKAPAFLYDIYLRMTGRSPRMMKTITRLHKAMVFLEYFTSNSWVWNTDNVNMLMNQLNPEDKKASIFCFIIENKYFTMSGLPAARKHLNKLRNIRYGFNTILVILIWRIFIARSQMARNIWYFVVSLCYKFLSYFRASSTMRY</sequence>